<dbReference type="PANTHER" id="PTHR46825:SF7">
    <property type="entry name" value="D-ALANYL-D-ALANINE CARBOXYPEPTIDASE"/>
    <property type="match status" value="1"/>
</dbReference>
<dbReference type="SUPFAM" id="SSF56601">
    <property type="entry name" value="beta-lactamase/transpeptidase-like"/>
    <property type="match status" value="1"/>
</dbReference>
<organism evidence="3 4">
    <name type="scientific">Streptomyces netropsis</name>
    <name type="common">Streptoverticillium netropsis</name>
    <dbReference type="NCBI Taxonomy" id="55404"/>
    <lineage>
        <taxon>Bacteria</taxon>
        <taxon>Bacillati</taxon>
        <taxon>Actinomycetota</taxon>
        <taxon>Actinomycetes</taxon>
        <taxon>Kitasatosporales</taxon>
        <taxon>Streptomycetaceae</taxon>
        <taxon>Streptomyces</taxon>
    </lineage>
</organism>
<reference evidence="3 4" key="1">
    <citation type="submission" date="2020-08" db="EMBL/GenBank/DDBJ databases">
        <title>Genomic Encyclopedia of Type Strains, Phase III (KMG-III): the genomes of soil and plant-associated and newly described type strains.</title>
        <authorList>
            <person name="Whitman W."/>
        </authorList>
    </citation>
    <scope>NUCLEOTIDE SEQUENCE [LARGE SCALE GENOMIC DNA]</scope>
    <source>
        <strain evidence="3 4">CECT 3265</strain>
    </source>
</reference>
<accession>A0A7W7PEK4</accession>
<dbReference type="PANTHER" id="PTHR46825">
    <property type="entry name" value="D-ALANYL-D-ALANINE-CARBOXYPEPTIDASE/ENDOPEPTIDASE AMPH"/>
    <property type="match status" value="1"/>
</dbReference>
<name>A0A7W7PEK4_STRNE</name>
<protein>
    <submittedName>
        <fullName evidence="3">D-alanyl-D-alanine carboxypeptidase</fullName>
        <ecNumber evidence="3">3.4.16.4</ecNumber>
    </submittedName>
</protein>
<dbReference type="InterPro" id="IPR001466">
    <property type="entry name" value="Beta-lactam-related"/>
</dbReference>
<keyword evidence="3" id="KW-0645">Protease</keyword>
<dbReference type="EMBL" id="JACHJG010000008">
    <property type="protein sequence ID" value="MBB4887931.1"/>
    <property type="molecule type" value="Genomic_DNA"/>
</dbReference>
<dbReference type="Gene3D" id="3.40.710.10">
    <property type="entry name" value="DD-peptidase/beta-lactamase superfamily"/>
    <property type="match status" value="1"/>
</dbReference>
<keyword evidence="1" id="KW-0732">Signal</keyword>
<proteinExistence type="predicted"/>
<keyword evidence="4" id="KW-1185">Reference proteome</keyword>
<keyword evidence="3" id="KW-0121">Carboxypeptidase</keyword>
<dbReference type="InterPro" id="IPR012338">
    <property type="entry name" value="Beta-lactam/transpept-like"/>
</dbReference>
<dbReference type="RefSeq" id="WP_229822655.1">
    <property type="nucleotide sequence ID" value="NZ_BMRW01000008.1"/>
</dbReference>
<evidence type="ECO:0000256" key="1">
    <source>
        <dbReference type="SAM" id="SignalP"/>
    </source>
</evidence>
<comment type="caution">
    <text evidence="3">The sequence shown here is derived from an EMBL/GenBank/DDBJ whole genome shotgun (WGS) entry which is preliminary data.</text>
</comment>
<evidence type="ECO:0000259" key="2">
    <source>
        <dbReference type="Pfam" id="PF00144"/>
    </source>
</evidence>
<dbReference type="Pfam" id="PF00144">
    <property type="entry name" value="Beta-lactamase"/>
    <property type="match status" value="1"/>
</dbReference>
<feature type="chain" id="PRO_5030526610" evidence="1">
    <location>
        <begin position="32"/>
        <end position="397"/>
    </location>
</feature>
<evidence type="ECO:0000313" key="3">
    <source>
        <dbReference type="EMBL" id="MBB4887931.1"/>
    </source>
</evidence>
<evidence type="ECO:0000313" key="4">
    <source>
        <dbReference type="Proteomes" id="UP000556436"/>
    </source>
</evidence>
<sequence>MVMLTVRTRLAAVVVAATMAAAIGLTAPAKADGAPAAPATGHGLTQAALDSAVKGGVPGAFGQAHDTHGTWYGSSGVSDLTTRRPPLPPDRFRAGSISKTLIATVVLQLEAEGRLSIDDTVEKWLPGVVRGHGHDGSKITLRRLLNHTSGVYDYTEDPGLHLLGTDFLAHRYDTWTPEQLVALAMKHRPNFEPGAGWSYSTTAFTLAAMVIERATGHTYASEAKRRIFTPLGLHASTLPGTYPRIPAPSGRMYTVFSNDPEHRVHDITEFNPSWAWSAGELISSTSDLNRFFTALLGGKLLPRAQLKEMTTTVPSPNFPWGQEAGLGIFRLTLPCGTELWGHTGFLPGSQSIAYTTRDGQHGLVYNFNTDWAGETDAAAYVFLAEYCGTTPPLTTHP</sequence>
<feature type="domain" description="Beta-lactamase-related" evidence="2">
    <location>
        <begin position="55"/>
        <end position="378"/>
    </location>
</feature>
<keyword evidence="3" id="KW-0378">Hydrolase</keyword>
<dbReference type="Proteomes" id="UP000556436">
    <property type="component" value="Unassembled WGS sequence"/>
</dbReference>
<dbReference type="AlphaFoldDB" id="A0A7W7PEK4"/>
<dbReference type="InterPro" id="IPR050491">
    <property type="entry name" value="AmpC-like"/>
</dbReference>
<dbReference type="EC" id="3.4.16.4" evidence="3"/>
<gene>
    <name evidence="3" type="ORF">FHS38_003999</name>
</gene>
<dbReference type="GO" id="GO:0009002">
    <property type="term" value="F:serine-type D-Ala-D-Ala carboxypeptidase activity"/>
    <property type="evidence" value="ECO:0007669"/>
    <property type="project" value="UniProtKB-EC"/>
</dbReference>
<feature type="signal peptide" evidence="1">
    <location>
        <begin position="1"/>
        <end position="31"/>
    </location>
</feature>